<name>T1BSR9_9ZZZZ</name>
<dbReference type="EMBL" id="AUZX01008070">
    <property type="protein sequence ID" value="EQD57015.1"/>
    <property type="molecule type" value="Genomic_DNA"/>
</dbReference>
<evidence type="ECO:0000313" key="1">
    <source>
        <dbReference type="EMBL" id="EQD57015.1"/>
    </source>
</evidence>
<comment type="caution">
    <text evidence="1">The sequence shown here is derived from an EMBL/GenBank/DDBJ whole genome shotgun (WGS) entry which is preliminary data.</text>
</comment>
<sequence length="151" mass="16994">ASTITTASEKYINLFELEGSKVVVTKVSKADVIKSLSAGLISFSESEARLNIHHALKNSSGAVLFTEGITDEMILEKAWSKLYPTVQSNFEVQNAFDRIFLRNLFSREELSNNFPGRAMFALFDFDEAFDDWNGLKKHCDLETDPYKGLSK</sequence>
<reference evidence="1" key="1">
    <citation type="submission" date="2013-08" db="EMBL/GenBank/DDBJ databases">
        <authorList>
            <person name="Mendez C."/>
            <person name="Richter M."/>
            <person name="Ferrer M."/>
            <person name="Sanchez J."/>
        </authorList>
    </citation>
    <scope>NUCLEOTIDE SEQUENCE</scope>
</reference>
<proteinExistence type="predicted"/>
<dbReference type="AlphaFoldDB" id="T1BSR9"/>
<accession>T1BSR9</accession>
<gene>
    <name evidence="1" type="ORF">B1A_11292</name>
</gene>
<protein>
    <submittedName>
        <fullName evidence="1">Uncharacterized protein</fullName>
    </submittedName>
</protein>
<reference evidence="1" key="2">
    <citation type="journal article" date="2014" name="ISME J.">
        <title>Microbial stratification in low pH oxic and suboxic macroscopic growths along an acid mine drainage.</title>
        <authorList>
            <person name="Mendez-Garcia C."/>
            <person name="Mesa V."/>
            <person name="Sprenger R.R."/>
            <person name="Richter M."/>
            <person name="Diez M.S."/>
            <person name="Solano J."/>
            <person name="Bargiela R."/>
            <person name="Golyshina O.V."/>
            <person name="Manteca A."/>
            <person name="Ramos J.L."/>
            <person name="Gallego J.R."/>
            <person name="Llorente I."/>
            <person name="Martins Dos Santos V.A."/>
            <person name="Jensen O.N."/>
            <person name="Pelaez A.I."/>
            <person name="Sanchez J."/>
            <person name="Ferrer M."/>
        </authorList>
    </citation>
    <scope>NUCLEOTIDE SEQUENCE</scope>
</reference>
<feature type="non-terminal residue" evidence="1">
    <location>
        <position position="1"/>
    </location>
</feature>
<organism evidence="1">
    <name type="scientific">mine drainage metagenome</name>
    <dbReference type="NCBI Taxonomy" id="410659"/>
    <lineage>
        <taxon>unclassified sequences</taxon>
        <taxon>metagenomes</taxon>
        <taxon>ecological metagenomes</taxon>
    </lineage>
</organism>